<proteinExistence type="predicted"/>
<evidence type="ECO:0000313" key="6">
    <source>
        <dbReference type="EMBL" id="CAG8534526.1"/>
    </source>
</evidence>
<evidence type="ECO:0000256" key="1">
    <source>
        <dbReference type="ARBA" id="ARBA00004477"/>
    </source>
</evidence>
<name>A0A9N9FHT1_9GLOM</name>
<dbReference type="Pfam" id="PF11779">
    <property type="entry name" value="SPT_ssu-like"/>
    <property type="match status" value="1"/>
</dbReference>
<dbReference type="GO" id="GO:0005789">
    <property type="term" value="C:endoplasmic reticulum membrane"/>
    <property type="evidence" value="ECO:0007669"/>
    <property type="project" value="UniProtKB-SubCell"/>
</dbReference>
<dbReference type="OrthoDB" id="202672at2759"/>
<accession>A0A9N9FHT1</accession>
<keyword evidence="3" id="KW-0256">Endoplasmic reticulum</keyword>
<keyword evidence="5" id="KW-0472">Membrane</keyword>
<dbReference type="AlphaFoldDB" id="A0A9N9FHT1"/>
<evidence type="ECO:0000256" key="2">
    <source>
        <dbReference type="ARBA" id="ARBA00022692"/>
    </source>
</evidence>
<dbReference type="Proteomes" id="UP000789739">
    <property type="component" value="Unassembled WGS sequence"/>
</dbReference>
<comment type="subcellular location">
    <subcellularLocation>
        <location evidence="1">Endoplasmic reticulum membrane</location>
        <topology evidence="1">Multi-pass membrane protein</topology>
    </subcellularLocation>
</comment>
<organism evidence="6 7">
    <name type="scientific">Paraglomus brasilianum</name>
    <dbReference type="NCBI Taxonomy" id="144538"/>
    <lineage>
        <taxon>Eukaryota</taxon>
        <taxon>Fungi</taxon>
        <taxon>Fungi incertae sedis</taxon>
        <taxon>Mucoromycota</taxon>
        <taxon>Glomeromycotina</taxon>
        <taxon>Glomeromycetes</taxon>
        <taxon>Paraglomerales</taxon>
        <taxon>Paraglomeraceae</taxon>
        <taxon>Paraglomus</taxon>
    </lineage>
</organism>
<evidence type="ECO:0000313" key="7">
    <source>
        <dbReference type="Proteomes" id="UP000789739"/>
    </source>
</evidence>
<keyword evidence="4" id="KW-1133">Transmembrane helix</keyword>
<evidence type="ECO:0000256" key="4">
    <source>
        <dbReference type="ARBA" id="ARBA00022989"/>
    </source>
</evidence>
<dbReference type="InterPro" id="IPR024512">
    <property type="entry name" value="Ser_palmitoyltrfase_ssu-like"/>
</dbReference>
<protein>
    <submittedName>
        <fullName evidence="6">10730_t:CDS:1</fullName>
    </submittedName>
</protein>
<keyword evidence="2" id="KW-0812">Transmembrane</keyword>
<comment type="caution">
    <text evidence="6">The sequence shown here is derived from an EMBL/GenBank/DDBJ whole genome shotgun (WGS) entry which is preliminary data.</text>
</comment>
<keyword evidence="7" id="KW-1185">Reference proteome</keyword>
<dbReference type="EMBL" id="CAJVPI010000433">
    <property type="protein sequence ID" value="CAG8534526.1"/>
    <property type="molecule type" value="Genomic_DNA"/>
</dbReference>
<sequence length="93" mass="10531">MFTNIKNYFAFKAYQSEVTTSTKGLDPWEKALFDSLIFVSITLLTYTTFATLPDQMLSAKIDDLNSLHLESKLETGLHACKVKREKGAPNLRL</sequence>
<evidence type="ECO:0000256" key="5">
    <source>
        <dbReference type="ARBA" id="ARBA00023136"/>
    </source>
</evidence>
<evidence type="ECO:0000256" key="3">
    <source>
        <dbReference type="ARBA" id="ARBA00022824"/>
    </source>
</evidence>
<reference evidence="6" key="1">
    <citation type="submission" date="2021-06" db="EMBL/GenBank/DDBJ databases">
        <authorList>
            <person name="Kallberg Y."/>
            <person name="Tangrot J."/>
            <person name="Rosling A."/>
        </authorList>
    </citation>
    <scope>NUCLEOTIDE SEQUENCE</scope>
    <source>
        <strain evidence="6">BR232B</strain>
    </source>
</reference>
<gene>
    <name evidence="6" type="ORF">PBRASI_LOCUS4276</name>
</gene>